<sequence length="94" mass="10972">MELGNDEISSCVFNILNPNFEHHNGQVCLFGINEESFIKMLKSIKSYFLNQNMMEEFSETCSSVSSEMELPELLPTIEENENFHKYNIPFLTWV</sequence>
<dbReference type="AlphaFoldDB" id="A0A5N5SVY6"/>
<dbReference type="Proteomes" id="UP000326759">
    <property type="component" value="Unassembled WGS sequence"/>
</dbReference>
<evidence type="ECO:0000313" key="2">
    <source>
        <dbReference type="Proteomes" id="UP000326759"/>
    </source>
</evidence>
<protein>
    <submittedName>
        <fullName evidence="1">Uncharacterized protein</fullName>
    </submittedName>
</protein>
<comment type="caution">
    <text evidence="1">The sequence shown here is derived from an EMBL/GenBank/DDBJ whole genome shotgun (WGS) entry which is preliminary data.</text>
</comment>
<gene>
    <name evidence="1" type="ORF">Anas_07442</name>
</gene>
<accession>A0A5N5SVY6</accession>
<dbReference type="EMBL" id="SEYY01019847">
    <property type="protein sequence ID" value="KAB7497849.1"/>
    <property type="molecule type" value="Genomic_DNA"/>
</dbReference>
<proteinExistence type="predicted"/>
<keyword evidence="2" id="KW-1185">Reference proteome</keyword>
<organism evidence="1 2">
    <name type="scientific">Armadillidium nasatum</name>
    <dbReference type="NCBI Taxonomy" id="96803"/>
    <lineage>
        <taxon>Eukaryota</taxon>
        <taxon>Metazoa</taxon>
        <taxon>Ecdysozoa</taxon>
        <taxon>Arthropoda</taxon>
        <taxon>Crustacea</taxon>
        <taxon>Multicrustacea</taxon>
        <taxon>Malacostraca</taxon>
        <taxon>Eumalacostraca</taxon>
        <taxon>Peracarida</taxon>
        <taxon>Isopoda</taxon>
        <taxon>Oniscidea</taxon>
        <taxon>Crinocheta</taxon>
        <taxon>Armadillidiidae</taxon>
        <taxon>Armadillidium</taxon>
    </lineage>
</organism>
<evidence type="ECO:0000313" key="1">
    <source>
        <dbReference type="EMBL" id="KAB7497849.1"/>
    </source>
</evidence>
<reference evidence="1 2" key="1">
    <citation type="journal article" date="2019" name="PLoS Biol.">
        <title>Sex chromosomes control vertical transmission of feminizing Wolbachia symbionts in an isopod.</title>
        <authorList>
            <person name="Becking T."/>
            <person name="Chebbi M.A."/>
            <person name="Giraud I."/>
            <person name="Moumen B."/>
            <person name="Laverre T."/>
            <person name="Caubet Y."/>
            <person name="Peccoud J."/>
            <person name="Gilbert C."/>
            <person name="Cordaux R."/>
        </authorList>
    </citation>
    <scope>NUCLEOTIDE SEQUENCE [LARGE SCALE GENOMIC DNA]</scope>
    <source>
        <strain evidence="1">ANa2</strain>
        <tissue evidence="1">Whole body excluding digestive tract and cuticle</tissue>
    </source>
</reference>
<name>A0A5N5SVY6_9CRUS</name>